<feature type="non-terminal residue" evidence="2">
    <location>
        <position position="527"/>
    </location>
</feature>
<dbReference type="EMBL" id="HF548275">
    <property type="protein sequence ID" value="CCO20907.1"/>
    <property type="molecule type" value="Genomic_DNA"/>
</dbReference>
<organism evidence="2">
    <name type="scientific">termite gut metagenome</name>
    <dbReference type="NCBI Taxonomy" id="433724"/>
    <lineage>
        <taxon>unclassified sequences</taxon>
        <taxon>metagenomes</taxon>
        <taxon>organismal metagenomes</taxon>
    </lineage>
</organism>
<dbReference type="InterPro" id="IPR043128">
    <property type="entry name" value="Rev_trsase/Diguanyl_cyclase"/>
</dbReference>
<reference evidence="2" key="2">
    <citation type="journal article" date="2013" name="Biotechnol. Biofuels">
        <title>Mining for hemicellulases in the fungus-growing termite Pseudacanthotermes militaris using functional metagenomics.</title>
        <authorList>
            <person name="Bastien G."/>
            <person name="Arnal G."/>
            <person name="Bozonnet S."/>
            <person name="Laguerre S."/>
            <person name="Ferreira F."/>
            <person name="Faure R."/>
            <person name="Henrissat B."/>
            <person name="Lefevre F."/>
            <person name="Robe P."/>
            <person name="Bouchez O."/>
            <person name="Noirot C."/>
            <person name="Dumon C."/>
            <person name="O'Donohue M."/>
        </authorList>
    </citation>
    <scope>NUCLEOTIDE SEQUENCE</scope>
</reference>
<gene>
    <name evidence="2" type="ORF">BN138_95</name>
</gene>
<dbReference type="SUPFAM" id="SSF55073">
    <property type="entry name" value="Nucleotide cyclase"/>
    <property type="match status" value="1"/>
</dbReference>
<dbReference type="PANTHER" id="PTHR44757">
    <property type="entry name" value="DIGUANYLATE CYCLASE DGCP"/>
    <property type="match status" value="1"/>
</dbReference>
<dbReference type="InterPro" id="IPR052155">
    <property type="entry name" value="Biofilm_reg_signaling"/>
</dbReference>
<sequence>MAFGKNKKTAAEQAISGVLNAQDAEIIVVRGKDCEVLFTNDAAKKRLGREYAENLSCKNGYSGHFPDLCRRCTAPEHAAGAPPFRLDTRDGDGRAYQAEGTGIQWVDEKPALMLTLRDVEEERKVQQRLYDLAYTDQLTGVANRQRFREDFDAVAKDIVAGNLCGIVAIFDLDNFKNINDTYGHNTGDVMLRRLTEHLKSVPEYKDHLYRLGGDEFVFFFTEPMANCANELDARSRYVQLFKNAFLSYTMPNIEVACTISMGIALFPQYGENSSELLRKADIALYKAKAAGKNQLVFFEDKYDTAKKFKDLYINIQPILTAHGTTYGYELVDRGNEGKGEEDILNLADFDRTMDALNPSELNGNEKYFVSYTNHLTSGAVLNNLPKDKFVVQLRLGERPPASTELLKFKRLRGYGYSLAADGLNRQNMTPDLMELVEFCKFDPRTDALFRKKTIAQYPNKRFVALDVDSDAQFEDAKGQGFKLFQGFFFNQPVVVKKTKEIDPLKANYLRLLKLTSTDDYVNFQEIS</sequence>
<protein>
    <submittedName>
        <fullName evidence="2">Putative diguanylate cyclase</fullName>
    </submittedName>
</protein>
<reference evidence="2" key="1">
    <citation type="submission" date="2012-10" db="EMBL/GenBank/DDBJ databases">
        <authorList>
            <person name="Sandrine L."/>
        </authorList>
    </citation>
    <scope>NUCLEOTIDE SEQUENCE</scope>
</reference>
<feature type="domain" description="GGDEF" evidence="1">
    <location>
        <begin position="163"/>
        <end position="300"/>
    </location>
</feature>
<name>S0DDE5_9ZZZZ</name>
<dbReference type="InterPro" id="IPR000160">
    <property type="entry name" value="GGDEF_dom"/>
</dbReference>
<dbReference type="SUPFAM" id="SSF141868">
    <property type="entry name" value="EAL domain-like"/>
    <property type="match status" value="1"/>
</dbReference>
<dbReference type="PROSITE" id="PS50887">
    <property type="entry name" value="GGDEF"/>
    <property type="match status" value="1"/>
</dbReference>
<dbReference type="SMART" id="SM00267">
    <property type="entry name" value="GGDEF"/>
    <property type="match status" value="1"/>
</dbReference>
<dbReference type="Gene3D" id="3.30.70.270">
    <property type="match status" value="1"/>
</dbReference>
<dbReference type="InterPro" id="IPR029787">
    <property type="entry name" value="Nucleotide_cyclase"/>
</dbReference>
<dbReference type="InterPro" id="IPR035919">
    <property type="entry name" value="EAL_sf"/>
</dbReference>
<evidence type="ECO:0000313" key="2">
    <source>
        <dbReference type="EMBL" id="CCO20907.1"/>
    </source>
</evidence>
<dbReference type="AlphaFoldDB" id="S0DDE5"/>
<dbReference type="Pfam" id="PF00990">
    <property type="entry name" value="GGDEF"/>
    <property type="match status" value="1"/>
</dbReference>
<dbReference type="CDD" id="cd01949">
    <property type="entry name" value="GGDEF"/>
    <property type="match status" value="1"/>
</dbReference>
<evidence type="ECO:0000259" key="1">
    <source>
        <dbReference type="PROSITE" id="PS50887"/>
    </source>
</evidence>
<proteinExistence type="predicted"/>
<accession>S0DDE5</accession>
<dbReference type="NCBIfam" id="TIGR00254">
    <property type="entry name" value="GGDEF"/>
    <property type="match status" value="1"/>
</dbReference>
<dbReference type="PANTHER" id="PTHR44757:SF2">
    <property type="entry name" value="BIOFILM ARCHITECTURE MAINTENANCE PROTEIN MBAA"/>
    <property type="match status" value="1"/>
</dbReference>